<protein>
    <submittedName>
        <fullName evidence="8">Uncharacterized protein</fullName>
    </submittedName>
</protein>
<feature type="transmembrane region" description="Helical" evidence="5">
    <location>
        <begin position="213"/>
        <end position="232"/>
    </location>
</feature>
<keyword evidence="2 5" id="KW-0812">Transmembrane</keyword>
<dbReference type="AlphaFoldDB" id="A0A1E3P4R9"/>
<feature type="transmembrane region" description="Helical" evidence="5">
    <location>
        <begin position="286"/>
        <end position="312"/>
    </location>
</feature>
<evidence type="ECO:0000256" key="3">
    <source>
        <dbReference type="ARBA" id="ARBA00022989"/>
    </source>
</evidence>
<dbReference type="Pfam" id="PF04547">
    <property type="entry name" value="Anoctamin"/>
    <property type="match status" value="1"/>
</dbReference>
<organism evidence="8 9">
    <name type="scientific">Wickerhamomyces anomalus (strain ATCC 58044 / CBS 1984 / NCYC 433 / NRRL Y-366-8)</name>
    <name type="common">Yeast</name>
    <name type="synonym">Hansenula anomala</name>
    <dbReference type="NCBI Taxonomy" id="683960"/>
    <lineage>
        <taxon>Eukaryota</taxon>
        <taxon>Fungi</taxon>
        <taxon>Dikarya</taxon>
        <taxon>Ascomycota</taxon>
        <taxon>Saccharomycotina</taxon>
        <taxon>Saccharomycetes</taxon>
        <taxon>Phaffomycetales</taxon>
        <taxon>Wickerhamomycetaceae</taxon>
        <taxon>Wickerhamomyces</taxon>
    </lineage>
</organism>
<feature type="domain" description="Anoctamin transmembrane" evidence="6">
    <location>
        <begin position="174"/>
        <end position="636"/>
    </location>
</feature>
<dbReference type="EMBL" id="KV454210">
    <property type="protein sequence ID" value="ODQ60353.1"/>
    <property type="molecule type" value="Genomic_DNA"/>
</dbReference>
<keyword evidence="3 5" id="KW-1133">Transmembrane helix</keyword>
<feature type="transmembrane region" description="Helical" evidence="5">
    <location>
        <begin position="507"/>
        <end position="530"/>
    </location>
</feature>
<dbReference type="RefSeq" id="XP_019039560.1">
    <property type="nucleotide sequence ID" value="XM_019181708.1"/>
</dbReference>
<evidence type="ECO:0000259" key="7">
    <source>
        <dbReference type="Pfam" id="PF20877"/>
    </source>
</evidence>
<keyword evidence="4 5" id="KW-0472">Membrane</keyword>
<evidence type="ECO:0000313" key="8">
    <source>
        <dbReference type="EMBL" id="ODQ60353.1"/>
    </source>
</evidence>
<feature type="transmembrane region" description="Helical" evidence="5">
    <location>
        <begin position="601"/>
        <end position="622"/>
    </location>
</feature>
<comment type="subcellular location">
    <subcellularLocation>
        <location evidence="1">Membrane</location>
        <topology evidence="1">Multi-pass membrane protein</topology>
    </subcellularLocation>
</comment>
<feature type="non-terminal residue" evidence="8">
    <location>
        <position position="653"/>
    </location>
</feature>
<evidence type="ECO:0000256" key="2">
    <source>
        <dbReference type="ARBA" id="ARBA00022692"/>
    </source>
</evidence>
<proteinExistence type="predicted"/>
<evidence type="ECO:0000256" key="5">
    <source>
        <dbReference type="SAM" id="Phobius"/>
    </source>
</evidence>
<dbReference type="Proteomes" id="UP000094112">
    <property type="component" value="Unassembled WGS sequence"/>
</dbReference>
<dbReference type="STRING" id="683960.A0A1E3P4R9"/>
<feature type="transmembrane region" description="Helical" evidence="5">
    <location>
        <begin position="324"/>
        <end position="347"/>
    </location>
</feature>
<dbReference type="OrthoDB" id="296386at2759"/>
<dbReference type="GO" id="GO:0016020">
    <property type="term" value="C:membrane"/>
    <property type="evidence" value="ECO:0007669"/>
    <property type="project" value="UniProtKB-SubCell"/>
</dbReference>
<feature type="domain" description="Anoctamin alpha-beta plait" evidence="7">
    <location>
        <begin position="17"/>
        <end position="141"/>
    </location>
</feature>
<dbReference type="InterPro" id="IPR049452">
    <property type="entry name" value="Anoctamin_TM"/>
</dbReference>
<feature type="transmembrane region" description="Helical" evidence="5">
    <location>
        <begin position="182"/>
        <end position="207"/>
    </location>
</feature>
<sequence>MPGKILSSNVKPLGELNPDFVLSVKYLVDQTGVPIENSDQKFAKLIKTLKSAGFYSQVRPGEDSTLLLFIKVSDAVLLKALKSFHLKDYLYGVKNSIDDDEQILEHLSSAEKLRAAYSLISDPVFEGGAGITPGAGEWAFVEKIIPLYDYELTKRLITEWSKKPLIDENDIATIKDIAGEKVALYFGFLRFYTVWLVVPSVLGFVSYLFFSRYSIVFTILNLLWAIVMTNAWKKKENVYAITWNTKDSSFIETKRGEFVGETEEIDTVTGIKSPAFPSWKRTLRELAFIPVAIGAALVLVSYQFGCFFIEIFLNEIYDGPGKQFLSLVPTVLIVGFIPILTAGYTIFANKFLAWENHDTNTSYERSSVQKQFILNFLASYMPLFITSFVYLPFGHLVNPYLSFIQTQTSKYNISIQQNRFQINKDRLNQQFAYFAVTAQVVGFFLENIVPVVIRKVTEHFRSSKENNSAVALTDLPEEAQFLSEVRKQVALPPFNVNDEYREMVVQFGYLAIFGPVWSLAPIVSLVNNWIEFRGDAYKLFNETQRPIPVKADTIAPWNTNLRFLTWLATLVAPAITALFRQSDILEESEGSYLKSPVRIPAWTLFAVILFTEHFSIALNFIVEAVYNKIGTKTERNFKSNVYKTRRQYIDGYL</sequence>
<dbReference type="PANTHER" id="PTHR12308:SF73">
    <property type="entry name" value="ANOCTAMIN"/>
    <property type="match status" value="1"/>
</dbReference>
<feature type="transmembrane region" description="Helical" evidence="5">
    <location>
        <begin position="431"/>
        <end position="453"/>
    </location>
</feature>
<dbReference type="GO" id="GO:0005254">
    <property type="term" value="F:chloride channel activity"/>
    <property type="evidence" value="ECO:0007669"/>
    <property type="project" value="TreeGrafter"/>
</dbReference>
<dbReference type="InterPro" id="IPR007632">
    <property type="entry name" value="Anoctamin"/>
</dbReference>
<dbReference type="PANTHER" id="PTHR12308">
    <property type="entry name" value="ANOCTAMIN"/>
    <property type="match status" value="1"/>
</dbReference>
<feature type="transmembrane region" description="Helical" evidence="5">
    <location>
        <begin position="372"/>
        <end position="393"/>
    </location>
</feature>
<dbReference type="Pfam" id="PF20877">
    <property type="entry name" value="Anoctamin_N"/>
    <property type="match status" value="1"/>
</dbReference>
<keyword evidence="9" id="KW-1185">Reference proteome</keyword>
<evidence type="ECO:0000256" key="1">
    <source>
        <dbReference type="ARBA" id="ARBA00004141"/>
    </source>
</evidence>
<dbReference type="GeneID" id="30198954"/>
<evidence type="ECO:0000313" key="9">
    <source>
        <dbReference type="Proteomes" id="UP000094112"/>
    </source>
</evidence>
<dbReference type="GO" id="GO:0032541">
    <property type="term" value="C:cortical endoplasmic reticulum"/>
    <property type="evidence" value="ECO:0007669"/>
    <property type="project" value="TreeGrafter"/>
</dbReference>
<name>A0A1E3P4R9_WICAA</name>
<reference evidence="8 9" key="1">
    <citation type="journal article" date="2016" name="Proc. Natl. Acad. Sci. U.S.A.">
        <title>Comparative genomics of biotechnologically important yeasts.</title>
        <authorList>
            <person name="Riley R."/>
            <person name="Haridas S."/>
            <person name="Wolfe K.H."/>
            <person name="Lopes M.R."/>
            <person name="Hittinger C.T."/>
            <person name="Goeker M."/>
            <person name="Salamov A.A."/>
            <person name="Wisecaver J.H."/>
            <person name="Long T.M."/>
            <person name="Calvey C.H."/>
            <person name="Aerts A.L."/>
            <person name="Barry K.W."/>
            <person name="Choi C."/>
            <person name="Clum A."/>
            <person name="Coughlan A.Y."/>
            <person name="Deshpande S."/>
            <person name="Douglass A.P."/>
            <person name="Hanson S.J."/>
            <person name="Klenk H.-P."/>
            <person name="LaButti K.M."/>
            <person name="Lapidus A."/>
            <person name="Lindquist E.A."/>
            <person name="Lipzen A.M."/>
            <person name="Meier-Kolthoff J.P."/>
            <person name="Ohm R.A."/>
            <person name="Otillar R.P."/>
            <person name="Pangilinan J.L."/>
            <person name="Peng Y."/>
            <person name="Rokas A."/>
            <person name="Rosa C.A."/>
            <person name="Scheuner C."/>
            <person name="Sibirny A.A."/>
            <person name="Slot J.C."/>
            <person name="Stielow J.B."/>
            <person name="Sun H."/>
            <person name="Kurtzman C.P."/>
            <person name="Blackwell M."/>
            <person name="Grigoriev I.V."/>
            <person name="Jeffries T.W."/>
        </authorList>
    </citation>
    <scope>NUCLEOTIDE SEQUENCE [LARGE SCALE GENOMIC DNA]</scope>
    <source>
        <strain evidence="9">ATCC 58044 / CBS 1984 / NCYC 433 / NRRL Y-366-8</strain>
    </source>
</reference>
<dbReference type="InterPro" id="IPR049456">
    <property type="entry name" value="Anoctamin_N_fung"/>
</dbReference>
<accession>A0A1E3P4R9</accession>
<evidence type="ECO:0000256" key="4">
    <source>
        <dbReference type="ARBA" id="ARBA00023136"/>
    </source>
</evidence>
<evidence type="ECO:0000259" key="6">
    <source>
        <dbReference type="Pfam" id="PF04547"/>
    </source>
</evidence>
<gene>
    <name evidence="8" type="ORF">WICANDRAFT_30258</name>
</gene>